<dbReference type="Gene3D" id="3.30.750.24">
    <property type="entry name" value="STAS domain"/>
    <property type="match status" value="1"/>
</dbReference>
<evidence type="ECO:0000256" key="2">
    <source>
        <dbReference type="RuleBase" id="RU003749"/>
    </source>
</evidence>
<dbReference type="Proteomes" id="UP000253507">
    <property type="component" value="Unassembled WGS sequence"/>
</dbReference>
<dbReference type="OrthoDB" id="4206535at2"/>
<evidence type="ECO:0000256" key="1">
    <source>
        <dbReference type="ARBA" id="ARBA00009013"/>
    </source>
</evidence>
<evidence type="ECO:0000313" key="4">
    <source>
        <dbReference type="EMBL" id="RCG13561.1"/>
    </source>
</evidence>
<dbReference type="PANTHER" id="PTHR33495:SF2">
    <property type="entry name" value="ANTI-SIGMA FACTOR ANTAGONIST TM_1081-RELATED"/>
    <property type="match status" value="1"/>
</dbReference>
<protein>
    <recommendedName>
        <fullName evidence="2">Anti-sigma factor antagonist</fullName>
    </recommendedName>
</protein>
<sequence length="126" mass="13848">MVAVPRPDAPEPARFRIVRARGELDIATLPELETDLVRAFAPPGPPRVVLDMRKVTFLDCSVVRVLMRARGRALSRDGSLVLVCEHAPVGRLLRQLELEHRLPAYASVDDACRGEHVGLPGEQVAP</sequence>
<dbReference type="EMBL" id="QOIM01000052">
    <property type="protein sequence ID" value="RCG13561.1"/>
    <property type="molecule type" value="Genomic_DNA"/>
</dbReference>
<dbReference type="SUPFAM" id="SSF52091">
    <property type="entry name" value="SpoIIaa-like"/>
    <property type="match status" value="1"/>
</dbReference>
<dbReference type="PROSITE" id="PS50801">
    <property type="entry name" value="STAS"/>
    <property type="match status" value="1"/>
</dbReference>
<dbReference type="InterPro" id="IPR003658">
    <property type="entry name" value="Anti-sigma_ant"/>
</dbReference>
<comment type="caution">
    <text evidence="4">The sequence shown here is derived from an EMBL/GenBank/DDBJ whole genome shotgun (WGS) entry which is preliminary data.</text>
</comment>
<dbReference type="InterPro" id="IPR036513">
    <property type="entry name" value="STAS_dom_sf"/>
</dbReference>
<evidence type="ECO:0000259" key="3">
    <source>
        <dbReference type="PROSITE" id="PS50801"/>
    </source>
</evidence>
<gene>
    <name evidence="4" type="ORF">DQ392_31915</name>
</gene>
<accession>A0A367E6D0</accession>
<dbReference type="AlphaFoldDB" id="A0A367E6D0"/>
<evidence type="ECO:0000313" key="5">
    <source>
        <dbReference type="Proteomes" id="UP000253507"/>
    </source>
</evidence>
<dbReference type="Pfam" id="PF01740">
    <property type="entry name" value="STAS"/>
    <property type="match status" value="1"/>
</dbReference>
<name>A0A367E6D0_9ACTN</name>
<dbReference type="RefSeq" id="WP_114019199.1">
    <property type="nucleotide sequence ID" value="NZ_QOIM01000052.1"/>
</dbReference>
<feature type="domain" description="STAS" evidence="3">
    <location>
        <begin position="5"/>
        <end position="115"/>
    </location>
</feature>
<keyword evidence="5" id="KW-1185">Reference proteome</keyword>
<dbReference type="InterPro" id="IPR002645">
    <property type="entry name" value="STAS_dom"/>
</dbReference>
<dbReference type="GO" id="GO:0043856">
    <property type="term" value="F:anti-sigma factor antagonist activity"/>
    <property type="evidence" value="ECO:0007669"/>
    <property type="project" value="InterPro"/>
</dbReference>
<dbReference type="CDD" id="cd07043">
    <property type="entry name" value="STAS_anti-anti-sigma_factors"/>
    <property type="match status" value="1"/>
</dbReference>
<dbReference type="PANTHER" id="PTHR33495">
    <property type="entry name" value="ANTI-SIGMA FACTOR ANTAGONIST TM_1081-RELATED-RELATED"/>
    <property type="match status" value="1"/>
</dbReference>
<comment type="similarity">
    <text evidence="1 2">Belongs to the anti-sigma-factor antagonist family.</text>
</comment>
<reference evidence="4 5" key="1">
    <citation type="submission" date="2018-06" db="EMBL/GenBank/DDBJ databases">
        <title>Streptomyces reniochalinae sp. nov. and Streptomyces diacarnus sp. nov. from marine sponges.</title>
        <authorList>
            <person name="Li L."/>
        </authorList>
    </citation>
    <scope>NUCLEOTIDE SEQUENCE [LARGE SCALE GENOMIC DNA]</scope>
    <source>
        <strain evidence="4 5">LHW50302</strain>
    </source>
</reference>
<dbReference type="NCBIfam" id="TIGR00377">
    <property type="entry name" value="ant_ant_sig"/>
    <property type="match status" value="1"/>
</dbReference>
<proteinExistence type="inferred from homology"/>
<organism evidence="4 5">
    <name type="scientific">Streptomyces reniochalinae</name>
    <dbReference type="NCBI Taxonomy" id="2250578"/>
    <lineage>
        <taxon>Bacteria</taxon>
        <taxon>Bacillati</taxon>
        <taxon>Actinomycetota</taxon>
        <taxon>Actinomycetes</taxon>
        <taxon>Kitasatosporales</taxon>
        <taxon>Streptomycetaceae</taxon>
        <taxon>Streptomyces</taxon>
    </lineage>
</organism>